<keyword evidence="6" id="KW-1185">Reference proteome</keyword>
<sequence length="684" mass="78768">MNIWLMTTEYPPFYGGGIGTYCHNTAKLLNAHGHQVRVIVPDSNLDVAIDESVREGVIVYRFKPGLNKIYNNMGYMAALSYDFADHIENLITKVGRPDIIETQEYGGIAYFLLHRKKQLNSLLIDIPISLNLHTPKFIIDEIGQGPQFKFPDFWIGELEKFSILSADVVISPSQYLVEQISDRMKVNLSNVHVIPNPYSVDSVEIFDNYVSDDMVFFGRAHYPKGLDQLISFLKEFWDTGLKSKLRVIGSDGFFSVKNSSFTDYLKKKYKKYVDNGFIKFEGLVPQKEAFEIISEAKVVFVPSLFESFSYAVVEAMARGKLVMASDSGGQREIIDNQVNGFLFDIHDFNSFEKNFSKILELTDSEIISMGLEARDKISKFCSYELVYEKKINLWENVIRSNPKQNNRKYPFIHEFDLKKNTSDENLIRDEIDDLLSVVIPYYNMGPWIQETLDSLMEVSYNDLEIIIVNDGSNDEYSIEVLNEIEKLYPVKLIHKKNGGLANARNEGVKHARGKYLAFLDADDKVATEYYTKAINILKAYDNVSFVGCWTQYFDGSNGMWITWNPEPPYFLVHNSVNSSALVYKKRDFILHGQNDPKMVYGMEDYESAISMVEANCRGVVITEPLFIYRIRPDSMSRQFNVDNQTYLYRLITDKHREFYSMFSFEIFNILNSNGPAYSFDNPSF</sequence>
<dbReference type="CDD" id="cd03801">
    <property type="entry name" value="GT4_PimA-like"/>
    <property type="match status" value="1"/>
</dbReference>
<dbReference type="EMBL" id="JBHUMY010000001">
    <property type="protein sequence ID" value="MFD2659286.1"/>
    <property type="molecule type" value="Genomic_DNA"/>
</dbReference>
<dbReference type="InterPro" id="IPR001173">
    <property type="entry name" value="Glyco_trans_2-like"/>
</dbReference>
<dbReference type="Gene3D" id="3.40.50.2000">
    <property type="entry name" value="Glycogen Phosphorylase B"/>
    <property type="match status" value="2"/>
</dbReference>
<dbReference type="Pfam" id="PF00534">
    <property type="entry name" value="Glycos_transf_1"/>
    <property type="match status" value="1"/>
</dbReference>
<organism evidence="5 6">
    <name type="scientific">Paenibacillus thailandensis</name>
    <dbReference type="NCBI Taxonomy" id="393250"/>
    <lineage>
        <taxon>Bacteria</taxon>
        <taxon>Bacillati</taxon>
        <taxon>Bacillota</taxon>
        <taxon>Bacilli</taxon>
        <taxon>Bacillales</taxon>
        <taxon>Paenibacillaceae</taxon>
        <taxon>Paenibacillus</taxon>
    </lineage>
</organism>
<protein>
    <submittedName>
        <fullName evidence="5">Glycosyltransferase</fullName>
        <ecNumber evidence="5">2.4.-.-</ecNumber>
    </submittedName>
</protein>
<dbReference type="Pfam" id="PF13439">
    <property type="entry name" value="Glyco_transf_4"/>
    <property type="match status" value="1"/>
</dbReference>
<evidence type="ECO:0000259" key="3">
    <source>
        <dbReference type="Pfam" id="PF00535"/>
    </source>
</evidence>
<dbReference type="PANTHER" id="PTHR22916:SF3">
    <property type="entry name" value="UDP-GLCNAC:BETAGAL BETA-1,3-N-ACETYLGLUCOSAMINYLTRANSFERASE-LIKE PROTEIN 1"/>
    <property type="match status" value="1"/>
</dbReference>
<accession>A0ABW5QS88</accession>
<keyword evidence="5" id="KW-0328">Glycosyltransferase</keyword>
<dbReference type="InterPro" id="IPR028098">
    <property type="entry name" value="Glyco_trans_4-like_N"/>
</dbReference>
<feature type="domain" description="Glycosyltransferase 2-like" evidence="3">
    <location>
        <begin position="436"/>
        <end position="573"/>
    </location>
</feature>
<keyword evidence="5" id="KW-0808">Transferase</keyword>
<dbReference type="InterPro" id="IPR029044">
    <property type="entry name" value="Nucleotide-diphossugar_trans"/>
</dbReference>
<dbReference type="RefSeq" id="WP_379269739.1">
    <property type="nucleotide sequence ID" value="NZ_JBHUMY010000001.1"/>
</dbReference>
<feature type="domain" description="Glycosyltransferase subfamily 4-like N-terminal" evidence="4">
    <location>
        <begin position="16"/>
        <end position="200"/>
    </location>
</feature>
<dbReference type="Gene3D" id="3.90.550.10">
    <property type="entry name" value="Spore Coat Polysaccharide Biosynthesis Protein SpsA, Chain A"/>
    <property type="match status" value="1"/>
</dbReference>
<dbReference type="GO" id="GO:0016757">
    <property type="term" value="F:glycosyltransferase activity"/>
    <property type="evidence" value="ECO:0007669"/>
    <property type="project" value="UniProtKB-KW"/>
</dbReference>
<dbReference type="SUPFAM" id="SSF53756">
    <property type="entry name" value="UDP-Glycosyltransferase/glycogen phosphorylase"/>
    <property type="match status" value="1"/>
</dbReference>
<comment type="caution">
    <text evidence="5">The sequence shown here is derived from an EMBL/GenBank/DDBJ whole genome shotgun (WGS) entry which is preliminary data.</text>
</comment>
<dbReference type="Pfam" id="PF00535">
    <property type="entry name" value="Glycos_transf_2"/>
    <property type="match status" value="1"/>
</dbReference>
<name>A0ABW5QS88_9BACL</name>
<gene>
    <name evidence="5" type="ORF">ACFSW5_03295</name>
</gene>
<evidence type="ECO:0000256" key="1">
    <source>
        <dbReference type="ARBA" id="ARBA00006739"/>
    </source>
</evidence>
<dbReference type="InterPro" id="IPR001296">
    <property type="entry name" value="Glyco_trans_1"/>
</dbReference>
<feature type="domain" description="Glycosyl transferase family 1" evidence="2">
    <location>
        <begin position="214"/>
        <end position="362"/>
    </location>
</feature>
<dbReference type="SUPFAM" id="SSF53448">
    <property type="entry name" value="Nucleotide-diphospho-sugar transferases"/>
    <property type="match status" value="1"/>
</dbReference>
<dbReference type="CDD" id="cd00761">
    <property type="entry name" value="Glyco_tranf_GTA_type"/>
    <property type="match status" value="1"/>
</dbReference>
<comment type="similarity">
    <text evidence="1">Belongs to the glycosyltransferase 2 family.</text>
</comment>
<evidence type="ECO:0000259" key="4">
    <source>
        <dbReference type="Pfam" id="PF13439"/>
    </source>
</evidence>
<evidence type="ECO:0000313" key="5">
    <source>
        <dbReference type="EMBL" id="MFD2659286.1"/>
    </source>
</evidence>
<dbReference type="Proteomes" id="UP001597493">
    <property type="component" value="Unassembled WGS sequence"/>
</dbReference>
<evidence type="ECO:0000259" key="2">
    <source>
        <dbReference type="Pfam" id="PF00534"/>
    </source>
</evidence>
<dbReference type="EC" id="2.4.-.-" evidence="5"/>
<dbReference type="PANTHER" id="PTHR22916">
    <property type="entry name" value="GLYCOSYLTRANSFERASE"/>
    <property type="match status" value="1"/>
</dbReference>
<proteinExistence type="inferred from homology"/>
<reference evidence="6" key="1">
    <citation type="journal article" date="2019" name="Int. J. Syst. Evol. Microbiol.">
        <title>The Global Catalogue of Microorganisms (GCM) 10K type strain sequencing project: providing services to taxonomists for standard genome sequencing and annotation.</title>
        <authorList>
            <consortium name="The Broad Institute Genomics Platform"/>
            <consortium name="The Broad Institute Genome Sequencing Center for Infectious Disease"/>
            <person name="Wu L."/>
            <person name="Ma J."/>
        </authorList>
    </citation>
    <scope>NUCLEOTIDE SEQUENCE [LARGE SCALE GENOMIC DNA]</scope>
    <source>
        <strain evidence="6">TISTR 1827</strain>
    </source>
</reference>
<evidence type="ECO:0000313" key="6">
    <source>
        <dbReference type="Proteomes" id="UP001597493"/>
    </source>
</evidence>